<evidence type="ECO:0000256" key="3">
    <source>
        <dbReference type="ARBA" id="ARBA00022679"/>
    </source>
</evidence>
<keyword evidence="12" id="KW-0812">Transmembrane</keyword>
<dbReference type="CDD" id="cd14014">
    <property type="entry name" value="STKc_PknB_like"/>
    <property type="match status" value="1"/>
</dbReference>
<dbReference type="Proteomes" id="UP000315995">
    <property type="component" value="Chromosome"/>
</dbReference>
<protein>
    <recommendedName>
        <fullName evidence="1">non-specific serine/threonine protein kinase</fullName>
        <ecNumber evidence="1">2.7.11.1</ecNumber>
    </recommendedName>
</protein>
<feature type="coiled-coil region" evidence="10">
    <location>
        <begin position="383"/>
        <end position="411"/>
    </location>
</feature>
<proteinExistence type="predicted"/>
<dbReference type="RefSeq" id="WP_141201034.1">
    <property type="nucleotide sequence ID" value="NZ_CP041186.1"/>
</dbReference>
<name>A0A4Y6Q2D1_PERCE</name>
<evidence type="ECO:0000256" key="12">
    <source>
        <dbReference type="SAM" id="Phobius"/>
    </source>
</evidence>
<dbReference type="InterPro" id="IPR008271">
    <property type="entry name" value="Ser/Thr_kinase_AS"/>
</dbReference>
<evidence type="ECO:0000256" key="2">
    <source>
        <dbReference type="ARBA" id="ARBA00022527"/>
    </source>
</evidence>
<dbReference type="InterPro" id="IPR000719">
    <property type="entry name" value="Prot_kinase_dom"/>
</dbReference>
<organism evidence="14 15">
    <name type="scientific">Persicimonas caeni</name>
    <dbReference type="NCBI Taxonomy" id="2292766"/>
    <lineage>
        <taxon>Bacteria</taxon>
        <taxon>Deltaproteobacteria</taxon>
        <taxon>Bradymonadales</taxon>
        <taxon>Bradymonadaceae</taxon>
        <taxon>Persicimonas</taxon>
    </lineage>
</organism>
<keyword evidence="12" id="KW-0472">Membrane</keyword>
<dbReference type="PANTHER" id="PTHR43289:SF6">
    <property type="entry name" value="SERINE_THREONINE-PROTEIN KINASE NEKL-3"/>
    <property type="match status" value="1"/>
</dbReference>
<dbReference type="Gene3D" id="1.10.510.10">
    <property type="entry name" value="Transferase(Phosphotransferase) domain 1"/>
    <property type="match status" value="1"/>
</dbReference>
<dbReference type="EC" id="2.7.11.1" evidence="1"/>
<dbReference type="PANTHER" id="PTHR43289">
    <property type="entry name" value="MITOGEN-ACTIVATED PROTEIN KINASE KINASE KINASE 20-RELATED"/>
    <property type="match status" value="1"/>
</dbReference>
<dbReference type="GO" id="GO:0005524">
    <property type="term" value="F:ATP binding"/>
    <property type="evidence" value="ECO:0007669"/>
    <property type="project" value="UniProtKB-UniRule"/>
</dbReference>
<dbReference type="SUPFAM" id="SSF56112">
    <property type="entry name" value="Protein kinase-like (PK-like)"/>
    <property type="match status" value="1"/>
</dbReference>
<evidence type="ECO:0000256" key="10">
    <source>
        <dbReference type="SAM" id="Coils"/>
    </source>
</evidence>
<comment type="catalytic activity">
    <reaction evidence="7">
        <text>L-threonyl-[protein] + ATP = O-phospho-L-threonyl-[protein] + ADP + H(+)</text>
        <dbReference type="Rhea" id="RHEA:46608"/>
        <dbReference type="Rhea" id="RHEA-COMP:11060"/>
        <dbReference type="Rhea" id="RHEA-COMP:11605"/>
        <dbReference type="ChEBI" id="CHEBI:15378"/>
        <dbReference type="ChEBI" id="CHEBI:30013"/>
        <dbReference type="ChEBI" id="CHEBI:30616"/>
        <dbReference type="ChEBI" id="CHEBI:61977"/>
        <dbReference type="ChEBI" id="CHEBI:456216"/>
        <dbReference type="EC" id="2.7.11.1"/>
    </reaction>
</comment>
<feature type="transmembrane region" description="Helical" evidence="12">
    <location>
        <begin position="353"/>
        <end position="371"/>
    </location>
</feature>
<feature type="region of interest" description="Disordered" evidence="11">
    <location>
        <begin position="466"/>
        <end position="489"/>
    </location>
</feature>
<evidence type="ECO:0000256" key="9">
    <source>
        <dbReference type="PROSITE-ProRule" id="PRU10141"/>
    </source>
</evidence>
<keyword evidence="5 14" id="KW-0418">Kinase</keyword>
<keyword evidence="12" id="KW-1133">Transmembrane helix</keyword>
<feature type="binding site" evidence="9">
    <location>
        <position position="47"/>
    </location>
    <ligand>
        <name>ATP</name>
        <dbReference type="ChEBI" id="CHEBI:30616"/>
    </ligand>
</feature>
<dbReference type="InterPro" id="IPR011009">
    <property type="entry name" value="Kinase-like_dom_sf"/>
</dbReference>
<dbReference type="PROSITE" id="PS00107">
    <property type="entry name" value="PROTEIN_KINASE_ATP"/>
    <property type="match status" value="1"/>
</dbReference>
<dbReference type="Pfam" id="PF00069">
    <property type="entry name" value="Pkinase"/>
    <property type="match status" value="1"/>
</dbReference>
<sequence>MIGTTISRYDILEELGQGGMSVVYLAQDTALGREVAIKLLHEHLAKKLENRQRFRREAEAIARLRHPNILDVYDVSDESDERSFIVMEYIPGMNLRQFIDHHGPPPPEIAALLGVEICNALGHAHNHGVIHRDLKPENVMISDDGDVKLMDFGIAHVIDAETMTKTGSLLGSPAHMAPELIDGKKVDERADVFALGTVLYWMSTGQLPFCGDNAPQVLRNVMECRYEEPEVVAPTVGHDLARIICKCLNKEPENRFASVETVKRELFAAVHSVGIEETDKAVREYFADPGKYTEAYAELIVPKLIARGKQAMERKNVPVAIAHFNRVLAYDPKNEEVRECLDQLNRNQQAARFVAAAAVLLLVGVAGWWMYDMTVDEPQPKVKADVEDEIAAAAEEEAQAKEASLSAALTRVGSAYGVAEGASEAEHAAQTAVPIAQDVVGLARRVAKKGKRLVHIASLKAPSVQLVETSGNSKEETEETGNDASPPEAAEQTFEVQFKVFPGSARLEVDGEKVFWQTESIQLTRGKHVITANAPGCKPYREILVVNEPRTDKNKVPVVLEWRRATINVVSNKNALVYVAGESDPRSNARRSSISVPFRRKMGDPTKTVKLRIADASNLQRVEEREVVVRAGDSRTVKVYFP</sequence>
<accession>A0A5B8YE38</accession>
<dbReference type="PROSITE" id="PS00108">
    <property type="entry name" value="PROTEIN_KINASE_ST"/>
    <property type="match status" value="1"/>
</dbReference>
<evidence type="ECO:0000313" key="14">
    <source>
        <dbReference type="EMBL" id="QDG54590.1"/>
    </source>
</evidence>
<reference evidence="14 15" key="1">
    <citation type="submission" date="2019-06" db="EMBL/GenBank/DDBJ databases">
        <title>Persicimonas caeni gen. nov., sp. nov., a predatory bacterium isolated from solar saltern.</title>
        <authorList>
            <person name="Wang S."/>
        </authorList>
    </citation>
    <scope>NUCLEOTIDE SEQUENCE [LARGE SCALE GENOMIC DNA]</scope>
    <source>
        <strain evidence="14 15">YN101</strain>
    </source>
</reference>
<evidence type="ECO:0000256" key="6">
    <source>
        <dbReference type="ARBA" id="ARBA00022840"/>
    </source>
</evidence>
<keyword evidence="2 14" id="KW-0723">Serine/threonine-protein kinase</keyword>
<keyword evidence="6 9" id="KW-0067">ATP-binding</keyword>
<keyword evidence="10" id="KW-0175">Coiled coil</keyword>
<dbReference type="EMBL" id="CP041186">
    <property type="protein sequence ID" value="QDG54590.1"/>
    <property type="molecule type" value="Genomic_DNA"/>
</dbReference>
<dbReference type="AlphaFoldDB" id="A0A4Y6Q2D1"/>
<evidence type="ECO:0000259" key="13">
    <source>
        <dbReference type="PROSITE" id="PS50011"/>
    </source>
</evidence>
<feature type="domain" description="Protein kinase" evidence="13">
    <location>
        <begin position="9"/>
        <end position="267"/>
    </location>
</feature>
<accession>A0A4Y6Q2D1</accession>
<dbReference type="SMART" id="SM00220">
    <property type="entry name" value="S_TKc"/>
    <property type="match status" value="1"/>
</dbReference>
<evidence type="ECO:0000256" key="8">
    <source>
        <dbReference type="ARBA" id="ARBA00048679"/>
    </source>
</evidence>
<dbReference type="InterPro" id="IPR017441">
    <property type="entry name" value="Protein_kinase_ATP_BS"/>
</dbReference>
<gene>
    <name evidence="14" type="ORF">FIV42_28745</name>
</gene>
<evidence type="ECO:0000313" key="15">
    <source>
        <dbReference type="Proteomes" id="UP000315995"/>
    </source>
</evidence>
<evidence type="ECO:0000256" key="1">
    <source>
        <dbReference type="ARBA" id="ARBA00012513"/>
    </source>
</evidence>
<dbReference type="GO" id="GO:0004674">
    <property type="term" value="F:protein serine/threonine kinase activity"/>
    <property type="evidence" value="ECO:0007669"/>
    <property type="project" value="UniProtKB-KW"/>
</dbReference>
<evidence type="ECO:0000256" key="5">
    <source>
        <dbReference type="ARBA" id="ARBA00022777"/>
    </source>
</evidence>
<dbReference type="PROSITE" id="PS50011">
    <property type="entry name" value="PROTEIN_KINASE_DOM"/>
    <property type="match status" value="1"/>
</dbReference>
<comment type="catalytic activity">
    <reaction evidence="8">
        <text>L-seryl-[protein] + ATP = O-phospho-L-seryl-[protein] + ADP + H(+)</text>
        <dbReference type="Rhea" id="RHEA:17989"/>
        <dbReference type="Rhea" id="RHEA-COMP:9863"/>
        <dbReference type="Rhea" id="RHEA-COMP:11604"/>
        <dbReference type="ChEBI" id="CHEBI:15378"/>
        <dbReference type="ChEBI" id="CHEBI:29999"/>
        <dbReference type="ChEBI" id="CHEBI:30616"/>
        <dbReference type="ChEBI" id="CHEBI:83421"/>
        <dbReference type="ChEBI" id="CHEBI:456216"/>
        <dbReference type="EC" id="2.7.11.1"/>
    </reaction>
</comment>
<dbReference type="OrthoDB" id="9801841at2"/>
<evidence type="ECO:0000256" key="7">
    <source>
        <dbReference type="ARBA" id="ARBA00047899"/>
    </source>
</evidence>
<keyword evidence="15" id="KW-1185">Reference proteome</keyword>
<keyword evidence="3" id="KW-0808">Transferase</keyword>
<dbReference type="FunFam" id="3.30.200.20:FF:000035">
    <property type="entry name" value="Serine/threonine protein kinase Stk1"/>
    <property type="match status" value="1"/>
</dbReference>
<dbReference type="Gene3D" id="3.30.200.20">
    <property type="entry name" value="Phosphorylase Kinase, domain 1"/>
    <property type="match status" value="1"/>
</dbReference>
<keyword evidence="4 9" id="KW-0547">Nucleotide-binding</keyword>
<dbReference type="FunFam" id="1.10.510.10:FF:000021">
    <property type="entry name" value="Serine/threonine protein kinase"/>
    <property type="match status" value="1"/>
</dbReference>
<evidence type="ECO:0000256" key="11">
    <source>
        <dbReference type="SAM" id="MobiDB-lite"/>
    </source>
</evidence>
<evidence type="ECO:0000256" key="4">
    <source>
        <dbReference type="ARBA" id="ARBA00022741"/>
    </source>
</evidence>